<gene>
    <name evidence="8" type="ORF">CFD26_100554</name>
</gene>
<dbReference type="GO" id="GO:0005886">
    <property type="term" value="C:plasma membrane"/>
    <property type="evidence" value="ECO:0007669"/>
    <property type="project" value="UniProtKB-SubCell"/>
</dbReference>
<organism evidence="8 9">
    <name type="scientific">Aspergillus turcosus</name>
    <dbReference type="NCBI Taxonomy" id="1245748"/>
    <lineage>
        <taxon>Eukaryota</taxon>
        <taxon>Fungi</taxon>
        <taxon>Dikarya</taxon>
        <taxon>Ascomycota</taxon>
        <taxon>Pezizomycotina</taxon>
        <taxon>Eurotiomycetes</taxon>
        <taxon>Eurotiomycetidae</taxon>
        <taxon>Eurotiales</taxon>
        <taxon>Aspergillaceae</taxon>
        <taxon>Aspergillus</taxon>
        <taxon>Aspergillus subgen. Fumigati</taxon>
    </lineage>
</organism>
<keyword evidence="2" id="KW-1003">Cell membrane</keyword>
<dbReference type="EMBL" id="NIDN02000317">
    <property type="protein sequence ID" value="RLL93409.1"/>
    <property type="molecule type" value="Genomic_DNA"/>
</dbReference>
<feature type="transmembrane region" description="Helical" evidence="6">
    <location>
        <begin position="132"/>
        <end position="150"/>
    </location>
</feature>
<feature type="transmembrane region" description="Helical" evidence="6">
    <location>
        <begin position="79"/>
        <end position="96"/>
    </location>
</feature>
<keyword evidence="4 6" id="KW-1133">Transmembrane helix</keyword>
<evidence type="ECO:0000313" key="9">
    <source>
        <dbReference type="Proteomes" id="UP000215289"/>
    </source>
</evidence>
<feature type="domain" description="MgtC/SapB/SrpB/YhiD N-terminal" evidence="7">
    <location>
        <begin position="19"/>
        <end position="145"/>
    </location>
</feature>
<dbReference type="Pfam" id="PF02308">
    <property type="entry name" value="MgtC"/>
    <property type="match status" value="1"/>
</dbReference>
<dbReference type="PANTHER" id="PTHR33778">
    <property type="entry name" value="PROTEIN MGTC"/>
    <property type="match status" value="1"/>
</dbReference>
<comment type="caution">
    <text evidence="8">The sequence shown here is derived from an EMBL/GenBank/DDBJ whole genome shotgun (WGS) entry which is preliminary data.</text>
</comment>
<accession>A0A421CU53</accession>
<dbReference type="AlphaFoldDB" id="A0A421CU53"/>
<keyword evidence="9" id="KW-1185">Reference proteome</keyword>
<comment type="subcellular location">
    <subcellularLocation>
        <location evidence="1">Cell membrane</location>
        <topology evidence="1">Multi-pass membrane protein</topology>
    </subcellularLocation>
</comment>
<dbReference type="InterPro" id="IPR003416">
    <property type="entry name" value="MgtC/SapB/SrpB/YhiD_fam"/>
</dbReference>
<evidence type="ECO:0000256" key="1">
    <source>
        <dbReference type="ARBA" id="ARBA00004651"/>
    </source>
</evidence>
<dbReference type="PANTHER" id="PTHR33778:SF1">
    <property type="entry name" value="MAGNESIUM TRANSPORTER YHID-RELATED"/>
    <property type="match status" value="1"/>
</dbReference>
<feature type="transmembrane region" description="Helical" evidence="6">
    <location>
        <begin position="42"/>
        <end position="59"/>
    </location>
</feature>
<dbReference type="STRING" id="1245748.A0A421CU53"/>
<evidence type="ECO:0000256" key="3">
    <source>
        <dbReference type="ARBA" id="ARBA00022692"/>
    </source>
</evidence>
<evidence type="ECO:0000259" key="7">
    <source>
        <dbReference type="Pfam" id="PF02308"/>
    </source>
</evidence>
<reference evidence="8 9" key="1">
    <citation type="submission" date="2018-08" db="EMBL/GenBank/DDBJ databases">
        <title>Draft genome sequences of two Aspergillus turcosus clinical strains isolated from bronchoalveolar lavage fluid: one azole-susceptible and the other azole-resistant.</title>
        <authorList>
            <person name="Parent-Michaud M."/>
            <person name="Dufresne P.J."/>
            <person name="Fournier E."/>
            <person name="Martineau C."/>
            <person name="Moreira S."/>
            <person name="Perkins V."/>
            <person name="De Repentigny L."/>
            <person name="Dufresne S.F."/>
        </authorList>
    </citation>
    <scope>NUCLEOTIDE SEQUENCE [LARGE SCALE GENOMIC DNA]</scope>
    <source>
        <strain evidence="8">HMR AF 1038</strain>
    </source>
</reference>
<sequence length="279" mass="30345">MRYPFDQGDQQTWTQVGQLLVATALSSIIGIEREWKHKSAGLRTNTLVGIGAALFMLISKLGSFDVLDRGLVVLDPSRIAAQIVSGIGFIGGGIIFKQRNEIRGLTTAAGVWLSAAVGAACGAGLLKLASVATGLYFVAVLVYPNLLHFLRQYLDRKDTKEISAVIRYRTGADGLQTLLLNVMEAGFGIRMISRLEEVFVNQSAGKAHAARDTQPPISTFSRTPKTPAAHIERLERIFDIHLTVYGPRGPDSLMHSLSQLDPVISVSIEDDEGEFVQRV</sequence>
<evidence type="ECO:0000256" key="5">
    <source>
        <dbReference type="ARBA" id="ARBA00023136"/>
    </source>
</evidence>
<dbReference type="OrthoDB" id="10052237at2759"/>
<evidence type="ECO:0000256" key="4">
    <source>
        <dbReference type="ARBA" id="ARBA00022989"/>
    </source>
</evidence>
<name>A0A421CU53_9EURO</name>
<keyword evidence="3 6" id="KW-0812">Transmembrane</keyword>
<evidence type="ECO:0000313" key="8">
    <source>
        <dbReference type="EMBL" id="RLL93409.1"/>
    </source>
</evidence>
<evidence type="ECO:0000256" key="2">
    <source>
        <dbReference type="ARBA" id="ARBA00022475"/>
    </source>
</evidence>
<proteinExistence type="predicted"/>
<protein>
    <recommendedName>
        <fullName evidence="7">MgtC/SapB/SrpB/YhiD N-terminal domain-containing protein</fullName>
    </recommendedName>
</protein>
<keyword evidence="5 6" id="KW-0472">Membrane</keyword>
<dbReference type="InterPro" id="IPR049177">
    <property type="entry name" value="MgtC_SapB_SrpB_YhiD_N"/>
</dbReference>
<feature type="transmembrane region" description="Helical" evidence="6">
    <location>
        <begin position="108"/>
        <end position="126"/>
    </location>
</feature>
<dbReference type="Proteomes" id="UP000215289">
    <property type="component" value="Unassembled WGS sequence"/>
</dbReference>
<evidence type="ECO:0000256" key="6">
    <source>
        <dbReference type="SAM" id="Phobius"/>
    </source>
</evidence>
<dbReference type="PRINTS" id="PR01837">
    <property type="entry name" value="MGTCSAPBPROT"/>
</dbReference>